<dbReference type="SUPFAM" id="SSF56204">
    <property type="entry name" value="Hect, E3 ligase catalytic domain"/>
    <property type="match status" value="1"/>
</dbReference>
<evidence type="ECO:0000259" key="10">
    <source>
        <dbReference type="PROSITE" id="PS50020"/>
    </source>
</evidence>
<dbReference type="InterPro" id="IPR001202">
    <property type="entry name" value="WW_dom"/>
</dbReference>
<dbReference type="Gene3D" id="3.90.1750.10">
    <property type="entry name" value="Hect, E3 ligase catalytic domains"/>
    <property type="match status" value="1"/>
</dbReference>
<gene>
    <name evidence="12" type="ORF">OCBIM_22020060mg</name>
</gene>
<dbReference type="PIRSF" id="PIRSF001569">
    <property type="entry name" value="E3_ub_ligase_SMURF1"/>
    <property type="match status" value="1"/>
</dbReference>
<dbReference type="UniPathway" id="UPA00143"/>
<protein>
    <recommendedName>
        <fullName evidence="3">HECT-type E3 ubiquitin transferase</fullName>
        <ecNumber evidence="3">2.3.2.26</ecNumber>
    </recommendedName>
</protein>
<organism evidence="12">
    <name type="scientific">Octopus bimaculoides</name>
    <name type="common">California two-spotted octopus</name>
    <dbReference type="NCBI Taxonomy" id="37653"/>
    <lineage>
        <taxon>Eukaryota</taxon>
        <taxon>Metazoa</taxon>
        <taxon>Spiralia</taxon>
        <taxon>Lophotrochozoa</taxon>
        <taxon>Mollusca</taxon>
        <taxon>Cephalopoda</taxon>
        <taxon>Coleoidea</taxon>
        <taxon>Octopodiformes</taxon>
        <taxon>Octopoda</taxon>
        <taxon>Incirrata</taxon>
        <taxon>Octopodidae</taxon>
        <taxon>Octopus</taxon>
    </lineage>
</organism>
<dbReference type="GO" id="GO:0061630">
    <property type="term" value="F:ubiquitin protein ligase activity"/>
    <property type="evidence" value="ECO:0007669"/>
    <property type="project" value="UniProtKB-EC"/>
</dbReference>
<feature type="domain" description="WW" evidence="10">
    <location>
        <begin position="33"/>
        <end position="66"/>
    </location>
</feature>
<dbReference type="InterPro" id="IPR050409">
    <property type="entry name" value="E3_ubiq-protein_ligase"/>
</dbReference>
<dbReference type="GO" id="GO:0005737">
    <property type="term" value="C:cytoplasm"/>
    <property type="evidence" value="ECO:0007669"/>
    <property type="project" value="UniProtKB-ARBA"/>
</dbReference>
<dbReference type="Pfam" id="PF00632">
    <property type="entry name" value="HECT"/>
    <property type="match status" value="1"/>
</dbReference>
<dbReference type="FunFam" id="3.30.2410.10:FF:000002">
    <property type="entry name" value="E3 ubiquitin-protein ligase HECW2"/>
    <property type="match status" value="1"/>
</dbReference>
<evidence type="ECO:0000256" key="9">
    <source>
        <dbReference type="SAM" id="MobiDB-lite"/>
    </source>
</evidence>
<evidence type="ECO:0000256" key="2">
    <source>
        <dbReference type="ARBA" id="ARBA00004906"/>
    </source>
</evidence>
<dbReference type="PROSITE" id="PS50237">
    <property type="entry name" value="HECT"/>
    <property type="match status" value="1"/>
</dbReference>
<evidence type="ECO:0000256" key="1">
    <source>
        <dbReference type="ARBA" id="ARBA00000885"/>
    </source>
</evidence>
<evidence type="ECO:0000256" key="6">
    <source>
        <dbReference type="ARBA" id="ARBA00022786"/>
    </source>
</evidence>
<dbReference type="PANTHER" id="PTHR11254">
    <property type="entry name" value="HECT DOMAIN UBIQUITIN-PROTEIN LIGASE"/>
    <property type="match status" value="1"/>
</dbReference>
<dbReference type="PROSITE" id="PS01159">
    <property type="entry name" value="WW_DOMAIN_1"/>
    <property type="match status" value="1"/>
</dbReference>
<evidence type="ECO:0000313" key="12">
    <source>
        <dbReference type="EMBL" id="KOF85600.1"/>
    </source>
</evidence>
<feature type="compositionally biased region" description="Low complexity" evidence="9">
    <location>
        <begin position="99"/>
        <end position="146"/>
    </location>
</feature>
<dbReference type="OrthoDB" id="5987976at2759"/>
<dbReference type="GO" id="GO:0048814">
    <property type="term" value="P:regulation of dendrite morphogenesis"/>
    <property type="evidence" value="ECO:0007669"/>
    <property type="project" value="TreeGrafter"/>
</dbReference>
<dbReference type="Gene3D" id="3.30.2160.10">
    <property type="entry name" value="Hect, E3 ligase catalytic domain"/>
    <property type="match status" value="1"/>
</dbReference>
<dbReference type="CDD" id="cd00201">
    <property type="entry name" value="WW"/>
    <property type="match status" value="1"/>
</dbReference>
<sequence length="653" mass="74808">MITRIRRDPQTFERYQHNRDLVSFLNIFTDTRRELPQGWEMKIDRSRKAFFIDHVNRTTTFIDPRLPVDTPPVNPYFLHMSFLRLDGSHTGSPHSTSYHAGGPHSSSSHSSPHSGGTHSHSSPHLGGPHSTSHSTHSLSHSASHTGAPTPPPRNAGSDVIPTAYNDKVVAFLRQPNISEVLKEKQSCYASNSSLRDKINKIRSEGTEALDRLSNDIELTILLSLCENEIMSYVPPHLQQSSLSSGVHSPSGSPQASPGVQRPTRVPAPYKRDFQAKLRNFYKKLETKGYGQGPGKLKLTVKRDNVLEDAFNKIMSTSKKELQKSRLYISFAGEEGLDYGGPSREFFFLLSRQLFNPYYALFEYSANDTYTVQISPRSRFVDNYQEWFRFAGRVLGLALVHQYLLDAFFTRPFYKALLRESWTIADVEALDTEFHQSLLWIQDTDITEHDLVMTFSVNEEVFGQVTERELKPNGKNIPVTEKTKKEYIEKMVNWRLERGVTEQTECLIKGFYEVIDHRLVSAFDARELELVIAGTVEIDINDWRKNTEYRSGYHDQHLVIQWFWAAIEKFDNERRLRLLQFVTGTSSIPYEGFAALRGSNGPRKFCIEKWGRITSLPRAHTCFNRLDLPPYTCQEMLFEKLVTAVEETSTYGME</sequence>
<accession>A0A0L8HA10</accession>
<dbReference type="STRING" id="37653.A0A0L8HA10"/>
<reference evidence="12" key="1">
    <citation type="submission" date="2015-07" db="EMBL/GenBank/DDBJ databases">
        <title>MeaNS - Measles Nucleotide Surveillance Program.</title>
        <authorList>
            <person name="Tran T."/>
            <person name="Druce J."/>
        </authorList>
    </citation>
    <scope>NUCLEOTIDE SEQUENCE</scope>
    <source>
        <strain evidence="12">UCB-OBI-ISO-001</strain>
        <tissue evidence="12">Gonad</tissue>
    </source>
</reference>
<dbReference type="FunFam" id="3.90.1750.10:FF:000079">
    <property type="entry name" value="E3 ubiquitin-protein ligase"/>
    <property type="match status" value="1"/>
</dbReference>
<proteinExistence type="predicted"/>
<feature type="compositionally biased region" description="Polar residues" evidence="9">
    <location>
        <begin position="89"/>
        <end position="98"/>
    </location>
</feature>
<feature type="region of interest" description="Disordered" evidence="9">
    <location>
        <begin position="89"/>
        <end position="160"/>
    </location>
</feature>
<evidence type="ECO:0000256" key="5">
    <source>
        <dbReference type="ARBA" id="ARBA00022737"/>
    </source>
</evidence>
<dbReference type="SMART" id="SM00456">
    <property type="entry name" value="WW"/>
    <property type="match status" value="1"/>
</dbReference>
<dbReference type="EC" id="2.3.2.26" evidence="3"/>
<dbReference type="Gene3D" id="2.20.70.10">
    <property type="match status" value="1"/>
</dbReference>
<evidence type="ECO:0000259" key="11">
    <source>
        <dbReference type="PROSITE" id="PS50237"/>
    </source>
</evidence>
<dbReference type="SUPFAM" id="SSF51045">
    <property type="entry name" value="WW domain"/>
    <property type="match status" value="1"/>
</dbReference>
<dbReference type="PANTHER" id="PTHR11254:SF320">
    <property type="entry name" value="HECT-TYPE E3 UBIQUITIN TRANSFERASE"/>
    <property type="match status" value="1"/>
</dbReference>
<dbReference type="GO" id="GO:0006511">
    <property type="term" value="P:ubiquitin-dependent protein catabolic process"/>
    <property type="evidence" value="ECO:0007669"/>
    <property type="project" value="InterPro"/>
</dbReference>
<dbReference type="GO" id="GO:0016567">
    <property type="term" value="P:protein ubiquitination"/>
    <property type="evidence" value="ECO:0007669"/>
    <property type="project" value="UniProtKB-UniPathway"/>
</dbReference>
<evidence type="ECO:0000256" key="8">
    <source>
        <dbReference type="PROSITE-ProRule" id="PRU00104"/>
    </source>
</evidence>
<keyword evidence="6 8" id="KW-0833">Ubl conjugation pathway</keyword>
<dbReference type="Gene3D" id="3.30.2410.10">
    <property type="entry name" value="Hect, E3 ligase catalytic domain"/>
    <property type="match status" value="1"/>
</dbReference>
<dbReference type="Pfam" id="PF18436">
    <property type="entry name" value="HECW1_helix"/>
    <property type="match status" value="1"/>
</dbReference>
<keyword evidence="5" id="KW-0677">Repeat</keyword>
<feature type="compositionally biased region" description="Low complexity" evidence="9">
    <location>
        <begin position="238"/>
        <end position="253"/>
    </location>
</feature>
<dbReference type="AlphaFoldDB" id="A0A0L8HA10"/>
<evidence type="ECO:0000256" key="3">
    <source>
        <dbReference type="ARBA" id="ARBA00012485"/>
    </source>
</evidence>
<evidence type="ECO:0000256" key="7">
    <source>
        <dbReference type="PIRSR" id="PIRSR001569-1"/>
    </source>
</evidence>
<comment type="catalytic activity">
    <reaction evidence="1">
        <text>S-ubiquitinyl-[E2 ubiquitin-conjugating enzyme]-L-cysteine + [acceptor protein]-L-lysine = [E2 ubiquitin-conjugating enzyme]-L-cysteine + N(6)-ubiquitinyl-[acceptor protein]-L-lysine.</text>
        <dbReference type="EC" id="2.3.2.26"/>
    </reaction>
</comment>
<dbReference type="FunFam" id="3.90.1750.10:FF:000036">
    <property type="entry name" value="E3 ubiquitin-protein ligase HECW2"/>
    <property type="match status" value="1"/>
</dbReference>
<feature type="domain" description="HECT" evidence="11">
    <location>
        <begin position="317"/>
        <end position="653"/>
    </location>
</feature>
<evidence type="ECO:0000256" key="4">
    <source>
        <dbReference type="ARBA" id="ARBA00022679"/>
    </source>
</evidence>
<dbReference type="InterPro" id="IPR000569">
    <property type="entry name" value="HECT_dom"/>
</dbReference>
<feature type="region of interest" description="Disordered" evidence="9">
    <location>
        <begin position="238"/>
        <end position="265"/>
    </location>
</feature>
<dbReference type="SMART" id="SM00119">
    <property type="entry name" value="HECTc"/>
    <property type="match status" value="1"/>
</dbReference>
<dbReference type="PROSITE" id="PS50020">
    <property type="entry name" value="WW_DOMAIN_2"/>
    <property type="match status" value="1"/>
</dbReference>
<comment type="pathway">
    <text evidence="2">Protein modification; protein ubiquitination.</text>
</comment>
<dbReference type="InterPro" id="IPR040524">
    <property type="entry name" value="HECW1_helix"/>
</dbReference>
<dbReference type="InterPro" id="IPR035983">
    <property type="entry name" value="Hect_E3_ubiquitin_ligase"/>
</dbReference>
<dbReference type="FunFam" id="3.30.2160.10:FF:000001">
    <property type="entry name" value="E3 ubiquitin-protein ligase NEDD4-like"/>
    <property type="match status" value="1"/>
</dbReference>
<dbReference type="InterPro" id="IPR024928">
    <property type="entry name" value="E3_ub_ligase_SMURF1"/>
</dbReference>
<dbReference type="InterPro" id="IPR036020">
    <property type="entry name" value="WW_dom_sf"/>
</dbReference>
<dbReference type="CDD" id="cd00078">
    <property type="entry name" value="HECTc"/>
    <property type="match status" value="1"/>
</dbReference>
<name>A0A0L8HA10_OCTBM</name>
<keyword evidence="4" id="KW-0808">Transferase</keyword>
<feature type="active site" description="Glycyl thioester intermediate" evidence="7 8">
    <location>
        <position position="621"/>
    </location>
</feature>
<dbReference type="EMBL" id="KQ418847">
    <property type="protein sequence ID" value="KOF85600.1"/>
    <property type="molecule type" value="Genomic_DNA"/>
</dbReference>